<proteinExistence type="predicted"/>
<evidence type="ECO:0000313" key="2">
    <source>
        <dbReference type="Proteomes" id="UP000479190"/>
    </source>
</evidence>
<feature type="non-terminal residue" evidence="1">
    <location>
        <position position="1"/>
    </location>
</feature>
<reference evidence="1 2" key="1">
    <citation type="submission" date="2020-02" db="EMBL/GenBank/DDBJ databases">
        <authorList>
            <person name="Ferguson B K."/>
        </authorList>
    </citation>
    <scope>NUCLEOTIDE SEQUENCE [LARGE SCALE GENOMIC DNA]</scope>
</reference>
<accession>A0A6H5HZW2</accession>
<dbReference type="EMBL" id="CADCXV010000317">
    <property type="protein sequence ID" value="CAB0029467.1"/>
    <property type="molecule type" value="Genomic_DNA"/>
</dbReference>
<protein>
    <submittedName>
        <fullName evidence="1">Uncharacterized protein</fullName>
    </submittedName>
</protein>
<keyword evidence="2" id="KW-1185">Reference proteome</keyword>
<gene>
    <name evidence="1" type="ORF">TBRA_LOCUS1504</name>
</gene>
<sequence>IEEGEIYANDQNQKDGMVVFLDSPEKYASPETSVRLRTTNVAACTKLPQYIRKWTSRYKSIHR</sequence>
<dbReference type="OrthoDB" id="29061at2759"/>
<evidence type="ECO:0000313" key="1">
    <source>
        <dbReference type="EMBL" id="CAB0029467.1"/>
    </source>
</evidence>
<name>A0A6H5HZW2_9HYME</name>
<organism evidence="1 2">
    <name type="scientific">Trichogramma brassicae</name>
    <dbReference type="NCBI Taxonomy" id="86971"/>
    <lineage>
        <taxon>Eukaryota</taxon>
        <taxon>Metazoa</taxon>
        <taxon>Ecdysozoa</taxon>
        <taxon>Arthropoda</taxon>
        <taxon>Hexapoda</taxon>
        <taxon>Insecta</taxon>
        <taxon>Pterygota</taxon>
        <taxon>Neoptera</taxon>
        <taxon>Endopterygota</taxon>
        <taxon>Hymenoptera</taxon>
        <taxon>Apocrita</taxon>
        <taxon>Proctotrupomorpha</taxon>
        <taxon>Chalcidoidea</taxon>
        <taxon>Trichogrammatidae</taxon>
        <taxon>Trichogramma</taxon>
    </lineage>
</organism>
<dbReference type="AlphaFoldDB" id="A0A6H5HZW2"/>
<dbReference type="Proteomes" id="UP000479190">
    <property type="component" value="Unassembled WGS sequence"/>
</dbReference>